<reference evidence="4" key="1">
    <citation type="journal article" date="2019" name="Int. J. Syst. Evol. Microbiol.">
        <title>The Global Catalogue of Microorganisms (GCM) 10K type strain sequencing project: providing services to taxonomists for standard genome sequencing and annotation.</title>
        <authorList>
            <consortium name="The Broad Institute Genomics Platform"/>
            <consortium name="The Broad Institute Genome Sequencing Center for Infectious Disease"/>
            <person name="Wu L."/>
            <person name="Ma J."/>
        </authorList>
    </citation>
    <scope>NUCLEOTIDE SEQUENCE [LARGE SCALE GENOMIC DNA]</scope>
    <source>
        <strain evidence="4">JCM 17979</strain>
    </source>
</reference>
<evidence type="ECO:0000313" key="3">
    <source>
        <dbReference type="EMBL" id="GAA4796861.1"/>
    </source>
</evidence>
<dbReference type="PROSITE" id="PS00061">
    <property type="entry name" value="ADH_SHORT"/>
    <property type="match status" value="1"/>
</dbReference>
<organism evidence="3 4">
    <name type="scientific">Actinomycetospora chlora</name>
    <dbReference type="NCBI Taxonomy" id="663608"/>
    <lineage>
        <taxon>Bacteria</taxon>
        <taxon>Bacillati</taxon>
        <taxon>Actinomycetota</taxon>
        <taxon>Actinomycetes</taxon>
        <taxon>Pseudonocardiales</taxon>
        <taxon>Pseudonocardiaceae</taxon>
        <taxon>Actinomycetospora</taxon>
    </lineage>
</organism>
<dbReference type="PRINTS" id="PR00081">
    <property type="entry name" value="GDHRDH"/>
</dbReference>
<comment type="similarity">
    <text evidence="1">Belongs to the short-chain dehydrogenases/reductases (SDR) family.</text>
</comment>
<dbReference type="EMBL" id="BAABHO010000030">
    <property type="protein sequence ID" value="GAA4796861.1"/>
    <property type="molecule type" value="Genomic_DNA"/>
</dbReference>
<gene>
    <name evidence="3" type="ORF">GCM10023200_36220</name>
</gene>
<dbReference type="PANTHER" id="PTHR43669">
    <property type="entry name" value="5-KETO-D-GLUCONATE 5-REDUCTASE"/>
    <property type="match status" value="1"/>
</dbReference>
<keyword evidence="2" id="KW-0560">Oxidoreductase</keyword>
<dbReference type="Pfam" id="PF00106">
    <property type="entry name" value="adh_short"/>
    <property type="match status" value="1"/>
</dbReference>
<dbReference type="Gene3D" id="3.40.50.720">
    <property type="entry name" value="NAD(P)-binding Rossmann-like Domain"/>
    <property type="match status" value="1"/>
</dbReference>
<name>A0ABP9BL48_9PSEU</name>
<proteinExistence type="inferred from homology"/>
<dbReference type="InterPro" id="IPR020904">
    <property type="entry name" value="Sc_DH/Rdtase_CS"/>
</dbReference>
<keyword evidence="4" id="KW-1185">Reference proteome</keyword>
<evidence type="ECO:0000313" key="4">
    <source>
        <dbReference type="Proteomes" id="UP001500928"/>
    </source>
</evidence>
<accession>A0ABP9BL48</accession>
<protein>
    <submittedName>
        <fullName evidence="3">SDR family oxidoreductase</fullName>
    </submittedName>
</protein>
<dbReference type="RefSeq" id="WP_345418048.1">
    <property type="nucleotide sequence ID" value="NZ_BAABHO010000030.1"/>
</dbReference>
<dbReference type="Proteomes" id="UP001500928">
    <property type="component" value="Unassembled WGS sequence"/>
</dbReference>
<evidence type="ECO:0000256" key="2">
    <source>
        <dbReference type="ARBA" id="ARBA00023002"/>
    </source>
</evidence>
<dbReference type="InterPro" id="IPR036291">
    <property type="entry name" value="NAD(P)-bd_dom_sf"/>
</dbReference>
<dbReference type="InterPro" id="IPR002347">
    <property type="entry name" value="SDR_fam"/>
</dbReference>
<dbReference type="PANTHER" id="PTHR43669:SF3">
    <property type="entry name" value="ALCOHOL DEHYDROGENASE, PUTATIVE (AFU_ORTHOLOGUE AFUA_3G03445)-RELATED"/>
    <property type="match status" value="1"/>
</dbReference>
<evidence type="ECO:0000256" key="1">
    <source>
        <dbReference type="ARBA" id="ARBA00006484"/>
    </source>
</evidence>
<dbReference type="SUPFAM" id="SSF51735">
    <property type="entry name" value="NAD(P)-binding Rossmann-fold domains"/>
    <property type="match status" value="1"/>
</dbReference>
<sequence>MTTHGQVLVTGGSRGIGLGLAVRYLDRGARVIVTGRSADALAAAADRHPGLETVVADMARAGDREALAAHVRAVMPGLDLLVQNAGVQRRVGLAEDDAPWPERQVEIDTLLAGPVHLDHLLVPAMLAHGRPATVVEVTSGGAVVPQPFAPLYSASKAALHHYAMVLRASLTGTPLRVVELVPPAVATGLGGDHGAPLDAFCDAAVAGIDAGRPVVGYGPTAEAAVTAQLDGQQALFDRMAGRFPVPGYAVAT</sequence>
<comment type="caution">
    <text evidence="3">The sequence shown here is derived from an EMBL/GenBank/DDBJ whole genome shotgun (WGS) entry which is preliminary data.</text>
</comment>